<protein>
    <submittedName>
        <fullName evidence="1">Uncharacterized protein</fullName>
    </submittedName>
</protein>
<sequence>MEEKQKNGVDNDVVKLTYREYIRILKTMKDDQRAKLNGWNVAR</sequence>
<evidence type="ECO:0000313" key="1">
    <source>
        <dbReference type="EMBL" id="SAK46465.1"/>
    </source>
</evidence>
<proteinExistence type="predicted"/>
<reference evidence="2" key="1">
    <citation type="submission" date="2016-01" db="EMBL/GenBank/DDBJ databases">
        <authorList>
            <person name="Peeters Charlotte."/>
        </authorList>
    </citation>
    <scope>NUCLEOTIDE SEQUENCE [LARGE SCALE GENOMIC DNA]</scope>
</reference>
<organism evidence="1 2">
    <name type="scientific">Caballeronia temeraria</name>
    <dbReference type="NCBI Taxonomy" id="1777137"/>
    <lineage>
        <taxon>Bacteria</taxon>
        <taxon>Pseudomonadati</taxon>
        <taxon>Pseudomonadota</taxon>
        <taxon>Betaproteobacteria</taxon>
        <taxon>Burkholderiales</taxon>
        <taxon>Burkholderiaceae</taxon>
        <taxon>Caballeronia</taxon>
    </lineage>
</organism>
<name>A0A157ZLS7_9BURK</name>
<accession>A0A157ZLS7</accession>
<dbReference type="Proteomes" id="UP000054624">
    <property type="component" value="Unassembled WGS sequence"/>
</dbReference>
<gene>
    <name evidence="1" type="ORF">AWB76_00918</name>
</gene>
<dbReference type="AlphaFoldDB" id="A0A157ZLS7"/>
<keyword evidence="2" id="KW-1185">Reference proteome</keyword>
<evidence type="ECO:0000313" key="2">
    <source>
        <dbReference type="Proteomes" id="UP000054624"/>
    </source>
</evidence>
<dbReference type="EMBL" id="FCOI02000002">
    <property type="protein sequence ID" value="SAK46465.1"/>
    <property type="molecule type" value="Genomic_DNA"/>
</dbReference>